<dbReference type="InterPro" id="IPR001841">
    <property type="entry name" value="Znf_RING"/>
</dbReference>
<evidence type="ECO:0000256" key="10">
    <source>
        <dbReference type="ARBA" id="ARBA00022833"/>
    </source>
</evidence>
<comment type="similarity">
    <text evidence="3">Belongs to the RBR family. Ariadne subfamily.</text>
</comment>
<feature type="domain" description="RING-type" evidence="14">
    <location>
        <begin position="229"/>
        <end position="455"/>
    </location>
</feature>
<keyword evidence="8 11" id="KW-0863">Zinc-finger</keyword>
<dbReference type="SMART" id="SM00591">
    <property type="entry name" value="RWD"/>
    <property type="match status" value="1"/>
</dbReference>
<dbReference type="Gene3D" id="3.10.110.10">
    <property type="entry name" value="Ubiquitin Conjugating Enzyme"/>
    <property type="match status" value="1"/>
</dbReference>
<dbReference type="PROSITE" id="PS50908">
    <property type="entry name" value="RWD"/>
    <property type="match status" value="1"/>
</dbReference>
<dbReference type="Gene3D" id="1.20.120.1750">
    <property type="match status" value="1"/>
</dbReference>
<evidence type="ECO:0000256" key="7">
    <source>
        <dbReference type="ARBA" id="ARBA00022737"/>
    </source>
</evidence>
<keyword evidence="7" id="KW-0677">Repeat</keyword>
<dbReference type="Gene3D" id="3.30.40.10">
    <property type="entry name" value="Zinc/RING finger domain, C3HC4 (zinc finger)"/>
    <property type="match status" value="1"/>
</dbReference>
<accession>A0A8S1JA07</accession>
<proteinExistence type="inferred from homology"/>
<evidence type="ECO:0000256" key="1">
    <source>
        <dbReference type="ARBA" id="ARBA00001798"/>
    </source>
</evidence>
<dbReference type="PROSITE" id="PS51873">
    <property type="entry name" value="TRIAD"/>
    <property type="match status" value="1"/>
</dbReference>
<dbReference type="InterPro" id="IPR016135">
    <property type="entry name" value="UBQ-conjugating_enzyme/RWD"/>
</dbReference>
<dbReference type="PANTHER" id="PTHR11685">
    <property type="entry name" value="RBR FAMILY RING FINGER AND IBR DOMAIN-CONTAINING"/>
    <property type="match status" value="1"/>
</dbReference>
<evidence type="ECO:0000256" key="9">
    <source>
        <dbReference type="ARBA" id="ARBA00022786"/>
    </source>
</evidence>
<evidence type="ECO:0000256" key="8">
    <source>
        <dbReference type="ARBA" id="ARBA00022771"/>
    </source>
</evidence>
<dbReference type="EC" id="2.3.2.31" evidence="4"/>
<dbReference type="FunFam" id="3.30.40.10:FF:000137">
    <property type="entry name" value="RanBP-type and C3HC4-type zinc finger-containing protein 1"/>
    <property type="match status" value="1"/>
</dbReference>
<keyword evidence="6" id="KW-0479">Metal-binding</keyword>
<dbReference type="GO" id="GO:0016567">
    <property type="term" value="P:protein ubiquitination"/>
    <property type="evidence" value="ECO:0007669"/>
    <property type="project" value="InterPro"/>
</dbReference>
<dbReference type="SMART" id="SM00184">
    <property type="entry name" value="RING"/>
    <property type="match status" value="3"/>
</dbReference>
<dbReference type="GO" id="GO:0008270">
    <property type="term" value="F:zinc ion binding"/>
    <property type="evidence" value="ECO:0007669"/>
    <property type="project" value="UniProtKB-KW"/>
</dbReference>
<organism evidence="15 16">
    <name type="scientific">Ostreobium quekettii</name>
    <dbReference type="NCBI Taxonomy" id="121088"/>
    <lineage>
        <taxon>Eukaryota</taxon>
        <taxon>Viridiplantae</taxon>
        <taxon>Chlorophyta</taxon>
        <taxon>core chlorophytes</taxon>
        <taxon>Ulvophyceae</taxon>
        <taxon>TCBD clade</taxon>
        <taxon>Bryopsidales</taxon>
        <taxon>Ostreobineae</taxon>
        <taxon>Ostreobiaceae</taxon>
        <taxon>Ostreobium</taxon>
    </lineage>
</organism>
<evidence type="ECO:0000256" key="3">
    <source>
        <dbReference type="ARBA" id="ARBA00005884"/>
    </source>
</evidence>
<evidence type="ECO:0000256" key="11">
    <source>
        <dbReference type="PROSITE-ProRule" id="PRU00175"/>
    </source>
</evidence>
<dbReference type="InterPro" id="IPR006575">
    <property type="entry name" value="RWD_dom"/>
</dbReference>
<gene>
    <name evidence="15" type="ORF">OSTQU699_LOCUS8345</name>
</gene>
<dbReference type="SUPFAM" id="SSF54495">
    <property type="entry name" value="UBC-like"/>
    <property type="match status" value="1"/>
</dbReference>
<dbReference type="EMBL" id="CAJHUC010002019">
    <property type="protein sequence ID" value="CAD7702988.1"/>
    <property type="molecule type" value="Genomic_DNA"/>
</dbReference>
<dbReference type="InterPro" id="IPR031127">
    <property type="entry name" value="E3_UB_ligase_RBR"/>
</dbReference>
<dbReference type="Pfam" id="PF05773">
    <property type="entry name" value="RWD"/>
    <property type="match status" value="1"/>
</dbReference>
<feature type="domain" description="RING-type" evidence="12">
    <location>
        <begin position="233"/>
        <end position="281"/>
    </location>
</feature>
<dbReference type="InterPro" id="IPR044066">
    <property type="entry name" value="TRIAD_supradom"/>
</dbReference>
<evidence type="ECO:0000259" key="12">
    <source>
        <dbReference type="PROSITE" id="PS50089"/>
    </source>
</evidence>
<dbReference type="AlphaFoldDB" id="A0A8S1JA07"/>
<evidence type="ECO:0000259" key="13">
    <source>
        <dbReference type="PROSITE" id="PS50908"/>
    </source>
</evidence>
<feature type="domain" description="RWD" evidence="13">
    <location>
        <begin position="18"/>
        <end position="175"/>
    </location>
</feature>
<sequence>MSLSGDGDASENWQQQVEEIVALSAIYGEDFRLVGSKGLPEFLEQGDLDISSLPDIELSCYDVTLEGEAYIYLEAPEGDVTVRVDDGSADSSNAATEGLRAGQVEHLPPLSLGLTFHPAYPCSQPPNFRLSCIWLSNMQLSKLCGQLDELWVKDGAGMPICFTWIDWIKTSALEFLGIGATLLLKKPPSDISEGVDSRAKGHDKATLDATVFQMHRFDQQRRIEVFRQGTWSCPICMDVVSGQQCVRLPACQHFACFACMSAYCKVNVADGNVNLKCPQHKCTVTLEPHILKKCLSQEDYERWEALTLQRTLDGMKDVCYCPRCHSVCLEEPGNFAQCAKCLFVFCTNCFDSYHPASQCVTPEEKIAKLQKAAEDGASRKEQQRLLIDLRQQEKSTAFIESNMVMCPGCCMYVQHSGGCNKMACTYCHCYFCYKCGQLIDGYDHFWGERTCDLFDMEAIAEWEREMAGQIDGGREDAADLRREAMGREAEARGFVARRKWCPQCRHDNYKIDRNNHIKCWACGHGFCYLCGMLLARGGVAAHFNKTGCKQHSDD</sequence>
<dbReference type="CDD" id="cd20341">
    <property type="entry name" value="BRcat_RBR_RNF14"/>
    <property type="match status" value="1"/>
</dbReference>
<name>A0A8S1JA07_9CHLO</name>
<evidence type="ECO:0000313" key="15">
    <source>
        <dbReference type="EMBL" id="CAD7702988.1"/>
    </source>
</evidence>
<dbReference type="SUPFAM" id="SSF57850">
    <property type="entry name" value="RING/U-box"/>
    <property type="match status" value="4"/>
</dbReference>
<dbReference type="InterPro" id="IPR002867">
    <property type="entry name" value="IBR_dom"/>
</dbReference>
<dbReference type="SMART" id="SM00647">
    <property type="entry name" value="IBR"/>
    <property type="match status" value="2"/>
</dbReference>
<reference evidence="15" key="1">
    <citation type="submission" date="2020-12" db="EMBL/GenBank/DDBJ databases">
        <authorList>
            <person name="Iha C."/>
        </authorList>
    </citation>
    <scope>NUCLEOTIDE SEQUENCE</scope>
</reference>
<evidence type="ECO:0000259" key="14">
    <source>
        <dbReference type="PROSITE" id="PS51873"/>
    </source>
</evidence>
<evidence type="ECO:0000313" key="16">
    <source>
        <dbReference type="Proteomes" id="UP000708148"/>
    </source>
</evidence>
<keyword evidence="10" id="KW-0862">Zinc</keyword>
<keyword evidence="16" id="KW-1185">Reference proteome</keyword>
<keyword evidence="9" id="KW-0833">Ubl conjugation pathway</keyword>
<evidence type="ECO:0000256" key="6">
    <source>
        <dbReference type="ARBA" id="ARBA00022723"/>
    </source>
</evidence>
<comment type="caution">
    <text evidence="15">The sequence shown here is derived from an EMBL/GenBank/DDBJ whole genome shotgun (WGS) entry which is preliminary data.</text>
</comment>
<dbReference type="CDD" id="cd20336">
    <property type="entry name" value="Rcat_RBR"/>
    <property type="match status" value="1"/>
</dbReference>
<dbReference type="GO" id="GO:0061630">
    <property type="term" value="F:ubiquitin protein ligase activity"/>
    <property type="evidence" value="ECO:0007669"/>
    <property type="project" value="UniProtKB-EC"/>
</dbReference>
<dbReference type="Pfam" id="PF01485">
    <property type="entry name" value="IBR"/>
    <property type="match status" value="1"/>
</dbReference>
<comment type="catalytic activity">
    <reaction evidence="1">
        <text>[E2 ubiquitin-conjugating enzyme]-S-ubiquitinyl-L-cysteine + [acceptor protein]-L-lysine = [E2 ubiquitin-conjugating enzyme]-L-cysteine + [acceptor protein]-N(6)-ubiquitinyl-L-lysine.</text>
        <dbReference type="EC" id="2.3.2.31"/>
    </reaction>
</comment>
<protein>
    <recommendedName>
        <fullName evidence="4">RBR-type E3 ubiquitin transferase</fullName>
        <ecNumber evidence="4">2.3.2.31</ecNumber>
    </recommendedName>
</protein>
<dbReference type="OrthoDB" id="1431934at2759"/>
<evidence type="ECO:0000256" key="5">
    <source>
        <dbReference type="ARBA" id="ARBA00022679"/>
    </source>
</evidence>
<dbReference type="Proteomes" id="UP000708148">
    <property type="component" value="Unassembled WGS sequence"/>
</dbReference>
<dbReference type="PROSITE" id="PS50089">
    <property type="entry name" value="ZF_RING_2"/>
    <property type="match status" value="1"/>
</dbReference>
<comment type="function">
    <text evidence="2">Might act as an E3 ubiquitin-protein ligase, or as part of E3 complex, which accepts ubiquitin from specific E2 ubiquitin-conjugating enzymes and then transfers it to substrates.</text>
</comment>
<dbReference type="CDD" id="cd23820">
    <property type="entry name" value="RWD_RNF14"/>
    <property type="match status" value="1"/>
</dbReference>
<evidence type="ECO:0000256" key="2">
    <source>
        <dbReference type="ARBA" id="ARBA00003976"/>
    </source>
</evidence>
<evidence type="ECO:0000256" key="4">
    <source>
        <dbReference type="ARBA" id="ARBA00012251"/>
    </source>
</evidence>
<keyword evidence="5" id="KW-0808">Transferase</keyword>
<dbReference type="InterPro" id="IPR013083">
    <property type="entry name" value="Znf_RING/FYVE/PHD"/>
</dbReference>